<comment type="similarity">
    <text evidence="1">Belongs to the sigma-70 factor family. ECF subfamily.</text>
</comment>
<dbReference type="Pfam" id="PF04542">
    <property type="entry name" value="Sigma70_r2"/>
    <property type="match status" value="1"/>
</dbReference>
<name>A0ABV0BP87_9SPHI</name>
<dbReference type="SUPFAM" id="SSF88946">
    <property type="entry name" value="Sigma2 domain of RNA polymerase sigma factors"/>
    <property type="match status" value="1"/>
</dbReference>
<dbReference type="Gene3D" id="1.10.1740.10">
    <property type="match status" value="1"/>
</dbReference>
<keyword evidence="9" id="KW-1185">Reference proteome</keyword>
<dbReference type="NCBIfam" id="TIGR02937">
    <property type="entry name" value="sigma70-ECF"/>
    <property type="match status" value="1"/>
</dbReference>
<dbReference type="Proteomes" id="UP001409291">
    <property type="component" value="Unassembled WGS sequence"/>
</dbReference>
<comment type="caution">
    <text evidence="8">The sequence shown here is derived from an EMBL/GenBank/DDBJ whole genome shotgun (WGS) entry which is preliminary data.</text>
</comment>
<dbReference type="InterPro" id="IPR013249">
    <property type="entry name" value="RNA_pol_sigma70_r4_t2"/>
</dbReference>
<feature type="domain" description="RNA polymerase sigma factor 70 region 4 type 2" evidence="7">
    <location>
        <begin position="116"/>
        <end position="168"/>
    </location>
</feature>
<gene>
    <name evidence="8" type="ORF">ABE541_01305</name>
</gene>
<reference evidence="8 9" key="1">
    <citation type="submission" date="2024-04" db="EMBL/GenBank/DDBJ databases">
        <title>WGS of bacteria from Torrens River.</title>
        <authorList>
            <person name="Wyrsch E.R."/>
            <person name="Drigo B."/>
        </authorList>
    </citation>
    <scope>NUCLEOTIDE SEQUENCE [LARGE SCALE GENOMIC DNA]</scope>
    <source>
        <strain evidence="8 9">TWI391</strain>
    </source>
</reference>
<organism evidence="8 9">
    <name type="scientific">Sphingobacterium kitahiroshimense</name>
    <dbReference type="NCBI Taxonomy" id="470446"/>
    <lineage>
        <taxon>Bacteria</taxon>
        <taxon>Pseudomonadati</taxon>
        <taxon>Bacteroidota</taxon>
        <taxon>Sphingobacteriia</taxon>
        <taxon>Sphingobacteriales</taxon>
        <taxon>Sphingobacteriaceae</taxon>
        <taxon>Sphingobacterium</taxon>
    </lineage>
</organism>
<evidence type="ECO:0000259" key="7">
    <source>
        <dbReference type="Pfam" id="PF08281"/>
    </source>
</evidence>
<accession>A0ABV0BP87</accession>
<feature type="domain" description="RNA polymerase sigma-70 region 2" evidence="6">
    <location>
        <begin position="22"/>
        <end position="84"/>
    </location>
</feature>
<evidence type="ECO:0000256" key="2">
    <source>
        <dbReference type="ARBA" id="ARBA00023015"/>
    </source>
</evidence>
<dbReference type="InterPro" id="IPR039425">
    <property type="entry name" value="RNA_pol_sigma-70-like"/>
</dbReference>
<evidence type="ECO:0000259" key="6">
    <source>
        <dbReference type="Pfam" id="PF04542"/>
    </source>
</evidence>
<dbReference type="Gene3D" id="1.10.10.10">
    <property type="entry name" value="Winged helix-like DNA-binding domain superfamily/Winged helix DNA-binding domain"/>
    <property type="match status" value="1"/>
</dbReference>
<dbReference type="EMBL" id="JBDJNQ010000001">
    <property type="protein sequence ID" value="MEN5375888.1"/>
    <property type="molecule type" value="Genomic_DNA"/>
</dbReference>
<keyword evidence="2" id="KW-0805">Transcription regulation</keyword>
<evidence type="ECO:0000256" key="3">
    <source>
        <dbReference type="ARBA" id="ARBA00023082"/>
    </source>
</evidence>
<dbReference type="InterPro" id="IPR007627">
    <property type="entry name" value="RNA_pol_sigma70_r2"/>
</dbReference>
<proteinExistence type="inferred from homology"/>
<evidence type="ECO:0000256" key="4">
    <source>
        <dbReference type="ARBA" id="ARBA00023125"/>
    </source>
</evidence>
<dbReference type="PANTHER" id="PTHR43133">
    <property type="entry name" value="RNA POLYMERASE ECF-TYPE SIGMA FACTO"/>
    <property type="match status" value="1"/>
</dbReference>
<keyword evidence="4" id="KW-0238">DNA-binding</keyword>
<dbReference type="InterPro" id="IPR036388">
    <property type="entry name" value="WH-like_DNA-bd_sf"/>
</dbReference>
<dbReference type="SUPFAM" id="SSF88659">
    <property type="entry name" value="Sigma3 and sigma4 domains of RNA polymerase sigma factors"/>
    <property type="match status" value="1"/>
</dbReference>
<evidence type="ECO:0000256" key="1">
    <source>
        <dbReference type="ARBA" id="ARBA00010641"/>
    </source>
</evidence>
<dbReference type="PANTHER" id="PTHR43133:SF8">
    <property type="entry name" value="RNA POLYMERASE SIGMA FACTOR HI_1459-RELATED"/>
    <property type="match status" value="1"/>
</dbReference>
<dbReference type="Pfam" id="PF08281">
    <property type="entry name" value="Sigma70_r4_2"/>
    <property type="match status" value="1"/>
</dbReference>
<dbReference type="InterPro" id="IPR013325">
    <property type="entry name" value="RNA_pol_sigma_r2"/>
</dbReference>
<dbReference type="RefSeq" id="WP_346580414.1">
    <property type="nucleotide sequence ID" value="NZ_JBDJNQ010000001.1"/>
</dbReference>
<evidence type="ECO:0000313" key="9">
    <source>
        <dbReference type="Proteomes" id="UP001409291"/>
    </source>
</evidence>
<dbReference type="InterPro" id="IPR013324">
    <property type="entry name" value="RNA_pol_sigma_r3/r4-like"/>
</dbReference>
<keyword evidence="5" id="KW-0804">Transcription</keyword>
<sequence>MDQQYIDKVLAGDRDSFRYFLQKYQDMVFSVAMSIVKNESLAEEVAQDAFVKCYHKLGTFNQQSKFSSWLYRIVVNTAFMQLRKIKIEILDFQSDYDKEVIDESDLTLLEEEERSQMINEALCLLPANESLALRLFYLEEESIKEVSIITGWTDANTRVILHRGRKRMYAILKELMNKANV</sequence>
<evidence type="ECO:0000313" key="8">
    <source>
        <dbReference type="EMBL" id="MEN5375888.1"/>
    </source>
</evidence>
<evidence type="ECO:0000256" key="5">
    <source>
        <dbReference type="ARBA" id="ARBA00023163"/>
    </source>
</evidence>
<protein>
    <submittedName>
        <fullName evidence="8">Sigma-70 family RNA polymerase sigma factor</fullName>
    </submittedName>
</protein>
<keyword evidence="3" id="KW-0731">Sigma factor</keyword>
<dbReference type="InterPro" id="IPR014284">
    <property type="entry name" value="RNA_pol_sigma-70_dom"/>
</dbReference>